<accession>A0A0C9UZQ3</accession>
<evidence type="ECO:0000313" key="5">
    <source>
        <dbReference type="EMBL" id="KIJ34792.1"/>
    </source>
</evidence>
<keyword evidence="6" id="KW-1185">Reference proteome</keyword>
<dbReference type="GO" id="GO:0006397">
    <property type="term" value="P:mRNA processing"/>
    <property type="evidence" value="ECO:0007669"/>
    <property type="project" value="UniProtKB-KW"/>
</dbReference>
<organism evidence="5 6">
    <name type="scientific">Sphaerobolus stellatus (strain SS14)</name>
    <dbReference type="NCBI Taxonomy" id="990650"/>
    <lineage>
        <taxon>Eukaryota</taxon>
        <taxon>Fungi</taxon>
        <taxon>Dikarya</taxon>
        <taxon>Basidiomycota</taxon>
        <taxon>Agaricomycotina</taxon>
        <taxon>Agaricomycetes</taxon>
        <taxon>Phallomycetidae</taxon>
        <taxon>Geastrales</taxon>
        <taxon>Sphaerobolaceae</taxon>
        <taxon>Sphaerobolus</taxon>
    </lineage>
</organism>
<dbReference type="GO" id="GO:0003676">
    <property type="term" value="F:nucleic acid binding"/>
    <property type="evidence" value="ECO:0007669"/>
    <property type="project" value="InterPro"/>
</dbReference>
<dbReference type="AlphaFoldDB" id="A0A0C9UZQ3"/>
<dbReference type="InterPro" id="IPR036875">
    <property type="entry name" value="Znf_CCHC_sf"/>
</dbReference>
<dbReference type="CDD" id="cd00303">
    <property type="entry name" value="retropepsin_like"/>
    <property type="match status" value="1"/>
</dbReference>
<evidence type="ECO:0000313" key="6">
    <source>
        <dbReference type="Proteomes" id="UP000054279"/>
    </source>
</evidence>
<keyword evidence="2" id="KW-0862">Zinc</keyword>
<dbReference type="Proteomes" id="UP000054279">
    <property type="component" value="Unassembled WGS sequence"/>
</dbReference>
<keyword evidence="2" id="KW-0479">Metal-binding</keyword>
<reference evidence="5 6" key="1">
    <citation type="submission" date="2014-06" db="EMBL/GenBank/DDBJ databases">
        <title>Evolutionary Origins and Diversification of the Mycorrhizal Mutualists.</title>
        <authorList>
            <consortium name="DOE Joint Genome Institute"/>
            <consortium name="Mycorrhizal Genomics Consortium"/>
            <person name="Kohler A."/>
            <person name="Kuo A."/>
            <person name="Nagy L.G."/>
            <person name="Floudas D."/>
            <person name="Copeland A."/>
            <person name="Barry K.W."/>
            <person name="Cichocki N."/>
            <person name="Veneault-Fourrey C."/>
            <person name="LaButti K."/>
            <person name="Lindquist E.A."/>
            <person name="Lipzen A."/>
            <person name="Lundell T."/>
            <person name="Morin E."/>
            <person name="Murat C."/>
            <person name="Riley R."/>
            <person name="Ohm R."/>
            <person name="Sun H."/>
            <person name="Tunlid A."/>
            <person name="Henrissat B."/>
            <person name="Grigoriev I.V."/>
            <person name="Hibbett D.S."/>
            <person name="Martin F."/>
        </authorList>
    </citation>
    <scope>NUCLEOTIDE SEQUENCE [LARGE SCALE GENOMIC DNA]</scope>
    <source>
        <strain evidence="5 6">SS14</strain>
    </source>
</reference>
<dbReference type="Pfam" id="PF00098">
    <property type="entry name" value="zf-CCHC"/>
    <property type="match status" value="1"/>
</dbReference>
<dbReference type="GO" id="GO:0008270">
    <property type="term" value="F:zinc ion binding"/>
    <property type="evidence" value="ECO:0007669"/>
    <property type="project" value="UniProtKB-KW"/>
</dbReference>
<gene>
    <name evidence="5" type="ORF">M422DRAFT_262971</name>
</gene>
<sequence>MTSNSQQDNKVSSNTRCKPRNNGPDRTKSHTDTPKSGEINKSPSITPGPSGVNRNSLTTPGRAGPPIHNRQQTNHELSHNSIECYNCGKLGHIKPNCPEPLRARHIGAVHAEESPAGQVDNADLDINGNIDDEHPDEDKYCNDEYDNQLGQQTHHNLARIAAVVPIHLVNARKAKIAKEGESLYAHTVKVKTTRPAQSKHDLLMIAGYFLVGGTKSRCLFDSACEGIIMSSEFVHSSRVKLYYTVTTDITVGQQMYTEMFDIANIDYYDVMLGTPFLRRVKANIDFNGLGSIVINGEMIDNDLLVWLALEEAKVYGMSTYKATPQEEKPLALIVEQLSIRMKETSFEMNIVKNDDIVDNNHILMDMEPTPSHSF</sequence>
<proteinExistence type="predicted"/>
<dbReference type="InterPro" id="IPR001878">
    <property type="entry name" value="Znf_CCHC"/>
</dbReference>
<dbReference type="SUPFAM" id="SSF57756">
    <property type="entry name" value="Retrovirus zinc finger-like domains"/>
    <property type="match status" value="1"/>
</dbReference>
<evidence type="ECO:0000256" key="1">
    <source>
        <dbReference type="ARBA" id="ARBA00022664"/>
    </source>
</evidence>
<feature type="compositionally biased region" description="Basic and acidic residues" evidence="3">
    <location>
        <begin position="23"/>
        <end position="35"/>
    </location>
</feature>
<evidence type="ECO:0000256" key="3">
    <source>
        <dbReference type="SAM" id="MobiDB-lite"/>
    </source>
</evidence>
<feature type="compositionally biased region" description="Polar residues" evidence="3">
    <location>
        <begin position="1"/>
        <end position="16"/>
    </location>
</feature>
<dbReference type="PROSITE" id="PS50158">
    <property type="entry name" value="ZF_CCHC"/>
    <property type="match status" value="1"/>
</dbReference>
<feature type="compositionally biased region" description="Polar residues" evidence="3">
    <location>
        <begin position="39"/>
        <end position="59"/>
    </location>
</feature>
<feature type="region of interest" description="Disordered" evidence="3">
    <location>
        <begin position="1"/>
        <end position="75"/>
    </location>
</feature>
<evidence type="ECO:0000259" key="4">
    <source>
        <dbReference type="PROSITE" id="PS50158"/>
    </source>
</evidence>
<feature type="domain" description="CCHC-type" evidence="4">
    <location>
        <begin position="84"/>
        <end position="99"/>
    </location>
</feature>
<keyword evidence="2" id="KW-0863">Zinc-finger</keyword>
<dbReference type="EMBL" id="KN837195">
    <property type="protein sequence ID" value="KIJ34792.1"/>
    <property type="molecule type" value="Genomic_DNA"/>
</dbReference>
<name>A0A0C9UZQ3_SPHS4</name>
<dbReference type="Gene3D" id="4.10.60.10">
    <property type="entry name" value="Zinc finger, CCHC-type"/>
    <property type="match status" value="1"/>
</dbReference>
<dbReference type="HOGENOM" id="CLU_062886_0_0_1"/>
<evidence type="ECO:0000256" key="2">
    <source>
        <dbReference type="PROSITE-ProRule" id="PRU00047"/>
    </source>
</evidence>
<dbReference type="OrthoDB" id="196607at2759"/>
<protein>
    <recommendedName>
        <fullName evidence="4">CCHC-type domain-containing protein</fullName>
    </recommendedName>
</protein>
<keyword evidence="1" id="KW-0507">mRNA processing</keyword>
<dbReference type="SMART" id="SM00343">
    <property type="entry name" value="ZnF_C2HC"/>
    <property type="match status" value="1"/>
</dbReference>